<dbReference type="AlphaFoldDB" id="A0A495QZF8"/>
<evidence type="ECO:0000313" key="2">
    <source>
        <dbReference type="EMBL" id="RKS79605.1"/>
    </source>
</evidence>
<dbReference type="InterPro" id="IPR030678">
    <property type="entry name" value="Peptide/Ni-bd"/>
</dbReference>
<keyword evidence="3" id="KW-1185">Reference proteome</keyword>
<sequence>MDIRPRPRRRPSRVPAVLIALLITGCSGDPVENPLQSTTVRIAVPETAMGLKPDGFWHYSLASYGVAEHLLRARPDGTVEPWLAASFTRTRPNVWRLKLREGVSFHNGRTVDARAVVAALKKRAAQGYGADSVAKAKIEATGPLEVTLTSPKPSAAVPRDLASSVRYYMIYDVAAAERAGDDEKKLLAAGVYTGPFKPTAVDRQSLRAETFPRYWGRKPALSGVQVLAMPDSAARLSAVRSGEADIAITPPAEIARTARKNGPFPYRRAVIANRGAFAQFNLTRAPFDDAAVRQAFTLGVDYARLPTVVAGGGIFERAGSVVPGSLPFAAKVQRTDPARAAALLDGAGWRTGAGGVRAKNGKPLRVTYLFQSGDTELEAFGIALREQVRPLGFDVAMKRIEDSYDAKSWPKDWTIAALFVLLDGPNVVDSMANWLGGGGGGNFGGVKDPELDTLIGRLQATTLDQARADLSRVQALVAERAYATVLGFKAVDAVVAKPWANFSPDPDFIFVDPALAPRR</sequence>
<dbReference type="Proteomes" id="UP000274601">
    <property type="component" value="Unassembled WGS sequence"/>
</dbReference>
<dbReference type="OrthoDB" id="5240629at2"/>
<name>A0A495QZF8_9ACTN</name>
<comment type="caution">
    <text evidence="2">The sequence shown here is derived from an EMBL/GenBank/DDBJ whole genome shotgun (WGS) entry which is preliminary data.</text>
</comment>
<protein>
    <submittedName>
        <fullName evidence="2">ABC-type transport system substrate-binding protein</fullName>
    </submittedName>
</protein>
<dbReference type="EMBL" id="RBWU01000001">
    <property type="protein sequence ID" value="RKS79605.1"/>
    <property type="molecule type" value="Genomic_DNA"/>
</dbReference>
<feature type="domain" description="Solute-binding protein family 5" evidence="1">
    <location>
        <begin position="78"/>
        <end position="439"/>
    </location>
</feature>
<proteinExistence type="predicted"/>
<dbReference type="GO" id="GO:1904680">
    <property type="term" value="F:peptide transmembrane transporter activity"/>
    <property type="evidence" value="ECO:0007669"/>
    <property type="project" value="TreeGrafter"/>
</dbReference>
<dbReference type="GO" id="GO:0015833">
    <property type="term" value="P:peptide transport"/>
    <property type="evidence" value="ECO:0007669"/>
    <property type="project" value="TreeGrafter"/>
</dbReference>
<dbReference type="Gene3D" id="3.40.190.10">
    <property type="entry name" value="Periplasmic binding protein-like II"/>
    <property type="match status" value="1"/>
</dbReference>
<dbReference type="InterPro" id="IPR039424">
    <property type="entry name" value="SBP_5"/>
</dbReference>
<dbReference type="GO" id="GO:0043190">
    <property type="term" value="C:ATP-binding cassette (ABC) transporter complex"/>
    <property type="evidence" value="ECO:0007669"/>
    <property type="project" value="InterPro"/>
</dbReference>
<dbReference type="PROSITE" id="PS51257">
    <property type="entry name" value="PROKAR_LIPOPROTEIN"/>
    <property type="match status" value="1"/>
</dbReference>
<dbReference type="PANTHER" id="PTHR30290:SF65">
    <property type="entry name" value="MONOACYL PHOSPHATIDYLINOSITOL TETRAMANNOSIDE-BINDING PROTEIN LPQW-RELATED"/>
    <property type="match status" value="1"/>
</dbReference>
<evidence type="ECO:0000313" key="3">
    <source>
        <dbReference type="Proteomes" id="UP000274601"/>
    </source>
</evidence>
<dbReference type="InterPro" id="IPR000914">
    <property type="entry name" value="SBP_5_dom"/>
</dbReference>
<dbReference type="PANTHER" id="PTHR30290">
    <property type="entry name" value="PERIPLASMIC BINDING COMPONENT OF ABC TRANSPORTER"/>
    <property type="match status" value="1"/>
</dbReference>
<evidence type="ECO:0000259" key="1">
    <source>
        <dbReference type="Pfam" id="PF00496"/>
    </source>
</evidence>
<dbReference type="PIRSF" id="PIRSF002741">
    <property type="entry name" value="MppA"/>
    <property type="match status" value="1"/>
</dbReference>
<organism evidence="2 3">
    <name type="scientific">Actinomadura pelletieri DSM 43383</name>
    <dbReference type="NCBI Taxonomy" id="1120940"/>
    <lineage>
        <taxon>Bacteria</taxon>
        <taxon>Bacillati</taxon>
        <taxon>Actinomycetota</taxon>
        <taxon>Actinomycetes</taxon>
        <taxon>Streptosporangiales</taxon>
        <taxon>Thermomonosporaceae</taxon>
        <taxon>Actinomadura</taxon>
    </lineage>
</organism>
<dbReference type="Gene3D" id="3.10.105.10">
    <property type="entry name" value="Dipeptide-binding Protein, Domain 3"/>
    <property type="match status" value="1"/>
</dbReference>
<reference evidence="2 3" key="1">
    <citation type="submission" date="2018-10" db="EMBL/GenBank/DDBJ databases">
        <title>Genomic Encyclopedia of Archaeal and Bacterial Type Strains, Phase II (KMG-II): from individual species to whole genera.</title>
        <authorList>
            <person name="Goeker M."/>
        </authorList>
    </citation>
    <scope>NUCLEOTIDE SEQUENCE [LARGE SCALE GENOMIC DNA]</scope>
    <source>
        <strain evidence="2 3">DSM 43383</strain>
    </source>
</reference>
<dbReference type="SUPFAM" id="SSF53850">
    <property type="entry name" value="Periplasmic binding protein-like II"/>
    <property type="match status" value="1"/>
</dbReference>
<accession>A0A495QZF8</accession>
<dbReference type="RefSeq" id="WP_121433097.1">
    <property type="nucleotide sequence ID" value="NZ_RBWU01000001.1"/>
</dbReference>
<dbReference type="Pfam" id="PF00496">
    <property type="entry name" value="SBP_bac_5"/>
    <property type="match status" value="1"/>
</dbReference>
<gene>
    <name evidence="2" type="ORF">BZB76_1080</name>
</gene>
<dbReference type="GO" id="GO:0042597">
    <property type="term" value="C:periplasmic space"/>
    <property type="evidence" value="ECO:0007669"/>
    <property type="project" value="UniProtKB-ARBA"/>
</dbReference>